<evidence type="ECO:0000256" key="5">
    <source>
        <dbReference type="ARBA" id="ARBA00022723"/>
    </source>
</evidence>
<comment type="catalytic activity">
    <reaction evidence="1">
        <text>[E2 ubiquitin-conjugating enzyme]-S-ubiquitinyl-L-cysteine + [acceptor protein]-L-lysine = [E2 ubiquitin-conjugating enzyme]-L-cysteine + [acceptor protein]-N(6)-ubiquitinyl-L-lysine.</text>
        <dbReference type="EC" id="2.3.2.31"/>
    </reaction>
</comment>
<evidence type="ECO:0000313" key="13">
    <source>
        <dbReference type="EMBL" id="GMT19651.1"/>
    </source>
</evidence>
<evidence type="ECO:0000259" key="11">
    <source>
        <dbReference type="PROSITE" id="PS50089"/>
    </source>
</evidence>
<dbReference type="Proteomes" id="UP001432322">
    <property type="component" value="Unassembled WGS sequence"/>
</dbReference>
<keyword evidence="6" id="KW-0677">Repeat</keyword>
<evidence type="ECO:0000256" key="3">
    <source>
        <dbReference type="ARBA" id="ARBA00012251"/>
    </source>
</evidence>
<evidence type="ECO:0000256" key="7">
    <source>
        <dbReference type="ARBA" id="ARBA00022771"/>
    </source>
</evidence>
<dbReference type="InterPro" id="IPR003977">
    <property type="entry name" value="Parkin"/>
</dbReference>
<keyword evidence="8" id="KW-0833">Ubl conjugation pathway</keyword>
<dbReference type="Gene3D" id="1.20.120.1750">
    <property type="match status" value="1"/>
</dbReference>
<dbReference type="GO" id="GO:0005739">
    <property type="term" value="C:mitochondrion"/>
    <property type="evidence" value="ECO:0007669"/>
    <property type="project" value="InterPro"/>
</dbReference>
<sequence length="226" mass="24906">MAATSTTLPTSSLCCICLNDVDDVKNSVSDPILDLRCGHLLCIPCFSEMVKSGLTSAQFSLHPLHGYTIGCPWPTCKAVVKDPHHFALAGSDIYSDYKSRALDAFVAEDAVKCPHCSIAFIWEPPSSEAVSTEETEGEGERPTIECPHCLNQFCAVCRREPCTCGDEEAANRVMFDATTRRCPRCSARTERTGGCAHIRCTACGEHWCFVCVGPWTEDCQWNHWFS</sequence>
<dbReference type="InterPro" id="IPR031127">
    <property type="entry name" value="E3_UB_ligase_RBR"/>
</dbReference>
<dbReference type="PANTHER" id="PTHR11685">
    <property type="entry name" value="RBR FAMILY RING FINGER AND IBR DOMAIN-CONTAINING"/>
    <property type="match status" value="1"/>
</dbReference>
<evidence type="ECO:0000256" key="8">
    <source>
        <dbReference type="ARBA" id="ARBA00022786"/>
    </source>
</evidence>
<evidence type="ECO:0000256" key="9">
    <source>
        <dbReference type="ARBA" id="ARBA00022833"/>
    </source>
</evidence>
<proteinExistence type="predicted"/>
<keyword evidence="5" id="KW-0479">Metal-binding</keyword>
<comment type="caution">
    <text evidence="13">The sequence shown here is derived from an EMBL/GenBank/DDBJ whole genome shotgun (WGS) entry which is preliminary data.</text>
</comment>
<reference evidence="13" key="1">
    <citation type="submission" date="2023-10" db="EMBL/GenBank/DDBJ databases">
        <title>Genome assembly of Pristionchus species.</title>
        <authorList>
            <person name="Yoshida K."/>
            <person name="Sommer R.J."/>
        </authorList>
    </citation>
    <scope>NUCLEOTIDE SEQUENCE</scope>
    <source>
        <strain evidence="13">RS5133</strain>
    </source>
</reference>
<dbReference type="EC" id="2.3.2.31" evidence="3"/>
<protein>
    <recommendedName>
        <fullName evidence="3">RBR-type E3 ubiquitin transferase</fullName>
        <ecNumber evidence="3">2.3.2.31</ecNumber>
    </recommendedName>
</protein>
<evidence type="ECO:0000256" key="2">
    <source>
        <dbReference type="ARBA" id="ARBA00004906"/>
    </source>
</evidence>
<dbReference type="Gene3D" id="3.30.40.10">
    <property type="entry name" value="Zinc/RING finger domain, C3HC4 (zinc finger)"/>
    <property type="match status" value="1"/>
</dbReference>
<keyword evidence="4" id="KW-0808">Transferase</keyword>
<keyword evidence="9" id="KW-0862">Zinc</keyword>
<keyword evidence="7 10" id="KW-0863">Zinc-finger</keyword>
<dbReference type="PROSITE" id="PS50089">
    <property type="entry name" value="ZF_RING_2"/>
    <property type="match status" value="1"/>
</dbReference>
<evidence type="ECO:0000313" key="14">
    <source>
        <dbReference type="Proteomes" id="UP001432322"/>
    </source>
</evidence>
<dbReference type="GO" id="GO:0061630">
    <property type="term" value="F:ubiquitin protein ligase activity"/>
    <property type="evidence" value="ECO:0007669"/>
    <property type="project" value="UniProtKB-EC"/>
</dbReference>
<dbReference type="GO" id="GO:0008270">
    <property type="term" value="F:zinc ion binding"/>
    <property type="evidence" value="ECO:0007669"/>
    <property type="project" value="UniProtKB-KW"/>
</dbReference>
<evidence type="ECO:0000256" key="6">
    <source>
        <dbReference type="ARBA" id="ARBA00022737"/>
    </source>
</evidence>
<dbReference type="AlphaFoldDB" id="A0AAV5VJ65"/>
<evidence type="ECO:0000256" key="4">
    <source>
        <dbReference type="ARBA" id="ARBA00022679"/>
    </source>
</evidence>
<dbReference type="InterPro" id="IPR041170">
    <property type="entry name" value="Znf-RING_14"/>
</dbReference>
<name>A0AAV5VJ65_9BILA</name>
<feature type="domain" description="RING-type" evidence="12">
    <location>
        <begin position="10"/>
        <end position="226"/>
    </location>
</feature>
<dbReference type="EMBL" id="BTSY01000003">
    <property type="protein sequence ID" value="GMT19651.1"/>
    <property type="molecule type" value="Genomic_DNA"/>
</dbReference>
<evidence type="ECO:0000259" key="12">
    <source>
        <dbReference type="PROSITE" id="PS51873"/>
    </source>
</evidence>
<dbReference type="SUPFAM" id="SSF57850">
    <property type="entry name" value="RING/U-box"/>
    <property type="match status" value="2"/>
</dbReference>
<dbReference type="PRINTS" id="PR01475">
    <property type="entry name" value="PARKIN"/>
</dbReference>
<dbReference type="GO" id="GO:0005829">
    <property type="term" value="C:cytosol"/>
    <property type="evidence" value="ECO:0007669"/>
    <property type="project" value="InterPro"/>
</dbReference>
<accession>A0AAV5VJ65</accession>
<dbReference type="InterPro" id="IPR013083">
    <property type="entry name" value="Znf_RING/FYVE/PHD"/>
</dbReference>
<dbReference type="InterPro" id="IPR001841">
    <property type="entry name" value="Znf_RING"/>
</dbReference>
<organism evidence="13 14">
    <name type="scientific">Pristionchus fissidentatus</name>
    <dbReference type="NCBI Taxonomy" id="1538716"/>
    <lineage>
        <taxon>Eukaryota</taxon>
        <taxon>Metazoa</taxon>
        <taxon>Ecdysozoa</taxon>
        <taxon>Nematoda</taxon>
        <taxon>Chromadorea</taxon>
        <taxon>Rhabditida</taxon>
        <taxon>Rhabditina</taxon>
        <taxon>Diplogasteromorpha</taxon>
        <taxon>Diplogasteroidea</taxon>
        <taxon>Neodiplogasteridae</taxon>
        <taxon>Pristionchus</taxon>
    </lineage>
</organism>
<dbReference type="InterPro" id="IPR054694">
    <property type="entry name" value="Parkin-like_IBR"/>
</dbReference>
<gene>
    <name evidence="13" type="ORF">PFISCL1PPCAC_10948</name>
</gene>
<dbReference type="Pfam" id="PF22605">
    <property type="entry name" value="IBR_2"/>
    <property type="match status" value="1"/>
</dbReference>
<dbReference type="InterPro" id="IPR044066">
    <property type="entry name" value="TRIAD_supradom"/>
</dbReference>
<evidence type="ECO:0000256" key="1">
    <source>
        <dbReference type="ARBA" id="ARBA00001798"/>
    </source>
</evidence>
<dbReference type="Pfam" id="PF17978">
    <property type="entry name" value="zf-RING_14"/>
    <property type="match status" value="1"/>
</dbReference>
<keyword evidence="14" id="KW-1185">Reference proteome</keyword>
<evidence type="ECO:0000256" key="10">
    <source>
        <dbReference type="PROSITE-ProRule" id="PRU00175"/>
    </source>
</evidence>
<dbReference type="GO" id="GO:0016567">
    <property type="term" value="P:protein ubiquitination"/>
    <property type="evidence" value="ECO:0007669"/>
    <property type="project" value="InterPro"/>
</dbReference>
<dbReference type="PROSITE" id="PS51873">
    <property type="entry name" value="TRIAD"/>
    <property type="match status" value="1"/>
</dbReference>
<comment type="pathway">
    <text evidence="2">Protein modification; protein ubiquitination.</text>
</comment>
<feature type="domain" description="RING-type" evidence="11">
    <location>
        <begin position="14"/>
        <end position="72"/>
    </location>
</feature>